<evidence type="ECO:0008006" key="3">
    <source>
        <dbReference type="Google" id="ProtNLM"/>
    </source>
</evidence>
<comment type="caution">
    <text evidence="1">The sequence shown here is derived from an EMBL/GenBank/DDBJ whole genome shotgun (WGS) entry which is preliminary data.</text>
</comment>
<dbReference type="Proteomes" id="UP001320972">
    <property type="component" value="Unassembled WGS sequence"/>
</dbReference>
<evidence type="ECO:0000313" key="1">
    <source>
        <dbReference type="EMBL" id="MCU4971139.1"/>
    </source>
</evidence>
<proteinExistence type="predicted"/>
<dbReference type="EMBL" id="JAOPKB010000001">
    <property type="protein sequence ID" value="MCU4971139.1"/>
    <property type="molecule type" value="Genomic_DNA"/>
</dbReference>
<name>A0ABT2Q894_9EURY</name>
<organism evidence="1 2">
    <name type="scientific">Natronoglomus mannanivorans</name>
    <dbReference type="NCBI Taxonomy" id="2979990"/>
    <lineage>
        <taxon>Archaea</taxon>
        <taxon>Methanobacteriati</taxon>
        <taxon>Methanobacteriota</taxon>
        <taxon>Stenosarchaea group</taxon>
        <taxon>Halobacteria</taxon>
        <taxon>Halobacteriales</taxon>
        <taxon>Natrialbaceae</taxon>
        <taxon>Natronoglomus</taxon>
    </lineage>
</organism>
<keyword evidence="2" id="KW-1185">Reference proteome</keyword>
<evidence type="ECO:0000313" key="2">
    <source>
        <dbReference type="Proteomes" id="UP001320972"/>
    </source>
</evidence>
<sequence>MSITTAQREKSLATTSPVDIPLYELPVIELIPDQLRTVDALAEDRNESYKEIDGGVVFGKNDALTSHQIGILGEIAVAHRYNVEIDTETYRFGDDGTDLVLGNKTVDVKATATDAMRYPQLLVRTDKELTADLYFRVHVLDWGADRARVRLLGYASKERVTDRKPRRHPGTKENYVVEPEELTLPPCVRI</sequence>
<reference evidence="1 2" key="1">
    <citation type="submission" date="2022-09" db="EMBL/GenBank/DDBJ databases">
        <title>Enrichment on poylsaccharides allowed isolation of novel metabolic and taxonomic groups of Haloarchaea.</title>
        <authorList>
            <person name="Sorokin D.Y."/>
            <person name="Elcheninov A.G."/>
            <person name="Khizhniak T.V."/>
            <person name="Kolganova T.V."/>
            <person name="Kublanov I.V."/>
        </authorList>
    </citation>
    <scope>NUCLEOTIDE SEQUENCE [LARGE SCALE GENOMIC DNA]</scope>
    <source>
        <strain evidence="1 2">AArc-m2/3/4</strain>
    </source>
</reference>
<gene>
    <name evidence="1" type="ORF">OB955_00100</name>
</gene>
<accession>A0ABT2Q894</accession>
<protein>
    <recommendedName>
        <fullName evidence="3">Protein NO VEIN C-terminal domain-containing protein</fullName>
    </recommendedName>
</protein>
<dbReference type="RefSeq" id="WP_338006642.1">
    <property type="nucleotide sequence ID" value="NZ_JAOPKB010000001.1"/>
</dbReference>